<dbReference type="Pfam" id="PF03152">
    <property type="entry name" value="UFD1_N1"/>
    <property type="match status" value="1"/>
</dbReference>
<dbReference type="PANTHER" id="PTHR12555:SF13">
    <property type="entry name" value="UBIQUITIN RECOGNITION FACTOR IN ER-ASSOCIATED DEGRADATION PROTEIN 1"/>
    <property type="match status" value="1"/>
</dbReference>
<organism evidence="6 7">
    <name type="scientific">Turnera subulata</name>
    <dbReference type="NCBI Taxonomy" id="218843"/>
    <lineage>
        <taxon>Eukaryota</taxon>
        <taxon>Viridiplantae</taxon>
        <taxon>Streptophyta</taxon>
        <taxon>Embryophyta</taxon>
        <taxon>Tracheophyta</taxon>
        <taxon>Spermatophyta</taxon>
        <taxon>Magnoliopsida</taxon>
        <taxon>eudicotyledons</taxon>
        <taxon>Gunneridae</taxon>
        <taxon>Pentapetalae</taxon>
        <taxon>rosids</taxon>
        <taxon>fabids</taxon>
        <taxon>Malpighiales</taxon>
        <taxon>Passifloraceae</taxon>
        <taxon>Turnera</taxon>
    </lineage>
</organism>
<dbReference type="PANTHER" id="PTHR12555">
    <property type="entry name" value="UBIQUITIN FUSION DEGRADATON PROTEIN 1"/>
    <property type="match status" value="1"/>
</dbReference>
<dbReference type="Pfam" id="PF24842">
    <property type="entry name" value="UFD1_N2"/>
    <property type="match status" value="1"/>
</dbReference>
<feature type="compositionally biased region" description="Polar residues" evidence="3">
    <location>
        <begin position="313"/>
        <end position="328"/>
    </location>
</feature>
<sequence>MDCQYYGRNFEQVYFCSMTQRNIGDKILLPPSAFPLLMTLNLSRPLLFELYNHSSGRLSHCGVLEFTAGEGFMCLPQWMMQNLRLKEGERAQIRSVSNLAKGTYVKLRAHTSGFLELSNPRAVLESTLMRSFSCLTVGDTVMIVHDKEKYCLDVLEAEPSSAIDIIDTNCKVELQSTCKESEGRQKSGKRFYQNEQNQKFTPFTGVARRLDGLVKIVSPEIKPINSGKLVFGSSLAMQEASRVKSLTRTGKIVFDAREVESREAPKKKFKVDDEKEKKAEEKFRPFTGTPYKVSGSKKAQRSPPGAGPMARAQATNPTVNGPRTYNMN</sequence>
<dbReference type="Gene3D" id="2.40.40.50">
    <property type="entry name" value="Ubiquitin fusion degradation protein UFD1, N-terminal domain"/>
    <property type="match status" value="1"/>
</dbReference>
<keyword evidence="7" id="KW-1185">Reference proteome</keyword>
<gene>
    <name evidence="6" type="ORF">Tsubulata_024390</name>
</gene>
<evidence type="ECO:0000313" key="6">
    <source>
        <dbReference type="EMBL" id="KAJ4824759.1"/>
    </source>
</evidence>
<comment type="caution">
    <text evidence="6">The sequence shown here is derived from an EMBL/GenBank/DDBJ whole genome shotgun (WGS) entry which is preliminary data.</text>
</comment>
<evidence type="ECO:0000259" key="5">
    <source>
        <dbReference type="Pfam" id="PF24842"/>
    </source>
</evidence>
<feature type="compositionally biased region" description="Basic and acidic residues" evidence="3">
    <location>
        <begin position="263"/>
        <end position="284"/>
    </location>
</feature>
<evidence type="ECO:0000256" key="3">
    <source>
        <dbReference type="SAM" id="MobiDB-lite"/>
    </source>
</evidence>
<dbReference type="GO" id="GO:0006511">
    <property type="term" value="P:ubiquitin-dependent protein catabolic process"/>
    <property type="evidence" value="ECO:0007669"/>
    <property type="project" value="InterPro"/>
</dbReference>
<evidence type="ECO:0000256" key="2">
    <source>
        <dbReference type="ARBA" id="ARBA00022786"/>
    </source>
</evidence>
<dbReference type="InterPro" id="IPR042299">
    <property type="entry name" value="Ufd1-like_Nn"/>
</dbReference>
<dbReference type="Gene3D" id="3.10.330.10">
    <property type="match status" value="1"/>
</dbReference>
<dbReference type="GO" id="GO:0034098">
    <property type="term" value="C:VCP-NPL4-UFD1 AAA ATPase complex"/>
    <property type="evidence" value="ECO:0007669"/>
    <property type="project" value="TreeGrafter"/>
</dbReference>
<reference evidence="6" key="2">
    <citation type="journal article" date="2023" name="Plants (Basel)">
        <title>Annotation of the Turnera subulata (Passifloraceae) Draft Genome Reveals the S-Locus Evolved after the Divergence of Turneroideae from Passifloroideae in a Stepwise Manner.</title>
        <authorList>
            <person name="Henning P.M."/>
            <person name="Roalson E.H."/>
            <person name="Mir W."/>
            <person name="McCubbin A.G."/>
            <person name="Shore J.S."/>
        </authorList>
    </citation>
    <scope>NUCLEOTIDE SEQUENCE</scope>
    <source>
        <strain evidence="6">F60SS</strain>
    </source>
</reference>
<evidence type="ECO:0000313" key="7">
    <source>
        <dbReference type="Proteomes" id="UP001141552"/>
    </source>
</evidence>
<proteinExistence type="inferred from homology"/>
<keyword evidence="2" id="KW-0833">Ubl conjugation pathway</keyword>
<dbReference type="InterPro" id="IPR055418">
    <property type="entry name" value="UFD1_N2"/>
</dbReference>
<dbReference type="InterPro" id="IPR055417">
    <property type="entry name" value="UFD1_N1"/>
</dbReference>
<dbReference type="AlphaFoldDB" id="A0A9Q0J1E7"/>
<feature type="region of interest" description="Disordered" evidence="3">
    <location>
        <begin position="263"/>
        <end position="328"/>
    </location>
</feature>
<protein>
    <submittedName>
        <fullName evidence="6">Uncharacterized protein</fullName>
    </submittedName>
</protein>
<dbReference type="InterPro" id="IPR004854">
    <property type="entry name" value="Ufd1-like"/>
</dbReference>
<dbReference type="Proteomes" id="UP001141552">
    <property type="component" value="Unassembled WGS sequence"/>
</dbReference>
<dbReference type="OrthoDB" id="422728at2759"/>
<evidence type="ECO:0000259" key="4">
    <source>
        <dbReference type="Pfam" id="PF03152"/>
    </source>
</evidence>
<evidence type="ECO:0000256" key="1">
    <source>
        <dbReference type="ARBA" id="ARBA00006043"/>
    </source>
</evidence>
<dbReference type="GO" id="GO:0031593">
    <property type="term" value="F:polyubiquitin modification-dependent protein binding"/>
    <property type="evidence" value="ECO:0007669"/>
    <property type="project" value="TreeGrafter"/>
</dbReference>
<comment type="similarity">
    <text evidence="1">Belongs to the UFD1 family.</text>
</comment>
<feature type="domain" description="Ubiquitin fusion degradation protein UFD1 N-terminal subdomain 2" evidence="5">
    <location>
        <begin position="101"/>
        <end position="175"/>
    </location>
</feature>
<accession>A0A9Q0J1E7</accession>
<feature type="domain" description="Ubiquitin fusion degradation protein UFD1 N-terminal subdomain 1" evidence="4">
    <location>
        <begin position="17"/>
        <end position="97"/>
    </location>
</feature>
<name>A0A9Q0J1E7_9ROSI</name>
<reference evidence="6" key="1">
    <citation type="submission" date="2022-02" db="EMBL/GenBank/DDBJ databases">
        <authorList>
            <person name="Henning P.M."/>
            <person name="McCubbin A.G."/>
            <person name="Shore J.S."/>
        </authorList>
    </citation>
    <scope>NUCLEOTIDE SEQUENCE</scope>
    <source>
        <strain evidence="6">F60SS</strain>
        <tissue evidence="6">Leaves</tissue>
    </source>
</reference>
<dbReference type="GO" id="GO:0036503">
    <property type="term" value="P:ERAD pathway"/>
    <property type="evidence" value="ECO:0007669"/>
    <property type="project" value="TreeGrafter"/>
</dbReference>
<dbReference type="EMBL" id="JAKUCV010007100">
    <property type="protein sequence ID" value="KAJ4824759.1"/>
    <property type="molecule type" value="Genomic_DNA"/>
</dbReference>